<keyword evidence="4" id="KW-1185">Reference proteome</keyword>
<proteinExistence type="inferred from homology"/>
<accession>A0A846RKT8</accession>
<dbReference type="RefSeq" id="WP_167990810.1">
    <property type="nucleotide sequence ID" value="NZ_JAATJL010000001.1"/>
</dbReference>
<comment type="similarity">
    <text evidence="1">Belongs to the AHA1 family.</text>
</comment>
<evidence type="ECO:0000313" key="4">
    <source>
        <dbReference type="Proteomes" id="UP000547458"/>
    </source>
</evidence>
<dbReference type="Pfam" id="PF08327">
    <property type="entry name" value="AHSA1"/>
    <property type="match status" value="1"/>
</dbReference>
<dbReference type="EMBL" id="JAATJL010000001">
    <property type="protein sequence ID" value="NJC21272.1"/>
    <property type="molecule type" value="Genomic_DNA"/>
</dbReference>
<dbReference type="SUPFAM" id="SSF55961">
    <property type="entry name" value="Bet v1-like"/>
    <property type="match status" value="1"/>
</dbReference>
<dbReference type="Proteomes" id="UP000547458">
    <property type="component" value="Unassembled WGS sequence"/>
</dbReference>
<sequence length="158" mass="17461">MSDLFSHADPLPPADDSAPAARTVAVHVPAEIERAWAGFTEYIHLWWPAAYSGYGEGTHVAFEDGLLLEENEEGTQQVWARIRETDPPRMLELSWVLAGDPTQPTRVSVQLESIDEGTTVTLVHDGWASGSGGSLQYEKYSDWQAILAQYRRFMGGAV</sequence>
<evidence type="ECO:0000259" key="2">
    <source>
        <dbReference type="Pfam" id="PF08327"/>
    </source>
</evidence>
<dbReference type="AlphaFoldDB" id="A0A846RKT8"/>
<comment type="caution">
    <text evidence="3">The sequence shown here is derived from an EMBL/GenBank/DDBJ whole genome shotgun (WGS) entry which is preliminary data.</text>
</comment>
<dbReference type="InterPro" id="IPR013538">
    <property type="entry name" value="ASHA1/2-like_C"/>
</dbReference>
<dbReference type="InterPro" id="IPR023393">
    <property type="entry name" value="START-like_dom_sf"/>
</dbReference>
<protein>
    <submittedName>
        <fullName evidence="3">Uncharacterized protein YndB with AHSA1/START domain</fullName>
    </submittedName>
</protein>
<name>A0A846RKT8_9MICC</name>
<feature type="domain" description="Activator of Hsp90 ATPase homologue 1/2-like C-terminal" evidence="2">
    <location>
        <begin position="30"/>
        <end position="131"/>
    </location>
</feature>
<gene>
    <name evidence="3" type="ORF">BJ994_000348</name>
</gene>
<reference evidence="3 4" key="1">
    <citation type="submission" date="2020-03" db="EMBL/GenBank/DDBJ databases">
        <title>Sequencing the genomes of 1000 actinobacteria strains.</title>
        <authorList>
            <person name="Klenk H.-P."/>
        </authorList>
    </citation>
    <scope>NUCLEOTIDE SEQUENCE [LARGE SCALE GENOMIC DNA]</scope>
    <source>
        <strain evidence="3 4">DSM 16403</strain>
    </source>
</reference>
<evidence type="ECO:0000313" key="3">
    <source>
        <dbReference type="EMBL" id="NJC21272.1"/>
    </source>
</evidence>
<organism evidence="3 4">
    <name type="scientific">Arthrobacter pigmenti</name>
    <dbReference type="NCBI Taxonomy" id="271432"/>
    <lineage>
        <taxon>Bacteria</taxon>
        <taxon>Bacillati</taxon>
        <taxon>Actinomycetota</taxon>
        <taxon>Actinomycetes</taxon>
        <taxon>Micrococcales</taxon>
        <taxon>Micrococcaceae</taxon>
        <taxon>Arthrobacter</taxon>
    </lineage>
</organism>
<dbReference type="Gene3D" id="3.30.530.20">
    <property type="match status" value="1"/>
</dbReference>
<evidence type="ECO:0000256" key="1">
    <source>
        <dbReference type="ARBA" id="ARBA00006817"/>
    </source>
</evidence>